<keyword evidence="5" id="KW-1185">Reference proteome</keyword>
<evidence type="ECO:0000313" key="4">
    <source>
        <dbReference type="EMBL" id="MDC7719098.1"/>
    </source>
</evidence>
<reference evidence="4 5" key="1">
    <citation type="submission" date="2023-01" db="EMBL/GenBank/DDBJ databases">
        <title>Novel species of the genus Vogesella isolated from rivers.</title>
        <authorList>
            <person name="Lu H."/>
        </authorList>
    </citation>
    <scope>NUCLEOTIDE SEQUENCE [LARGE SCALE GENOMIC DNA]</scope>
    <source>
        <strain evidence="4 5">DC21W</strain>
    </source>
</reference>
<dbReference type="InterPro" id="IPR021835">
    <property type="entry name" value="DUF3427"/>
</dbReference>
<comment type="caution">
    <text evidence="4">The sequence shown here is derived from an EMBL/GenBank/DDBJ whole genome shotgun (WGS) entry which is preliminary data.</text>
</comment>
<dbReference type="InterPro" id="IPR058807">
    <property type="entry name" value="ScoMcrA_N"/>
</dbReference>
<evidence type="ECO:0000259" key="2">
    <source>
        <dbReference type="Pfam" id="PF13020"/>
    </source>
</evidence>
<dbReference type="Proteomes" id="UP001219956">
    <property type="component" value="Unassembled WGS sequence"/>
</dbReference>
<feature type="domain" description="DUF3427" evidence="1">
    <location>
        <begin position="111"/>
        <end position="242"/>
    </location>
</feature>
<accession>A0ABT5J2L0</accession>
<dbReference type="RefSeq" id="WP_272753284.1">
    <property type="nucleotide sequence ID" value="NZ_JAQQLF010000032.1"/>
</dbReference>
<feature type="domain" description="Protein NO VEIN C-terminal" evidence="2">
    <location>
        <begin position="321"/>
        <end position="413"/>
    </location>
</feature>
<evidence type="ECO:0000313" key="5">
    <source>
        <dbReference type="Proteomes" id="UP001219956"/>
    </source>
</evidence>
<protein>
    <submittedName>
        <fullName evidence="4">DUF3427 domain-containing protein</fullName>
    </submittedName>
</protein>
<gene>
    <name evidence="4" type="ORF">PQU95_18000</name>
</gene>
<evidence type="ECO:0000259" key="3">
    <source>
        <dbReference type="Pfam" id="PF26345"/>
    </source>
</evidence>
<proteinExistence type="predicted"/>
<feature type="domain" description="ScoMcrA-like N-terminal head" evidence="3">
    <location>
        <begin position="26"/>
        <end position="105"/>
    </location>
</feature>
<dbReference type="Pfam" id="PF26345">
    <property type="entry name" value="ScoMcrA_N"/>
    <property type="match status" value="1"/>
</dbReference>
<organism evidence="4 5">
    <name type="scientific">Vogesella aquatica</name>
    <dbReference type="NCBI Taxonomy" id="2984206"/>
    <lineage>
        <taxon>Bacteria</taxon>
        <taxon>Pseudomonadati</taxon>
        <taxon>Pseudomonadota</taxon>
        <taxon>Betaproteobacteria</taxon>
        <taxon>Neisseriales</taxon>
        <taxon>Chromobacteriaceae</taxon>
        <taxon>Vogesella</taxon>
    </lineage>
</organism>
<sequence length="443" mass="48879">MASAITAVSTGPSGRIHQLRQYLAGLSQQHVLAALAGFSYRTAAQYGYSDSTDYDLLHDTQRYPPKAILGLAAGQLLGQPLPPKAFAGGLGSPCFAILQGLGFQIVPKLALQRYQRYSRQDISQLFEPGCRFSRGSGRWGIPGIVETPKNSGQFVFLVTLGPPTEGNPYQDAITADGYLIWESQSRHDFASPAIQRLQQHDAAQSNIHLFVRGNSHDQYAYMGVLAYHYHHPSKQNPVHFEWQILHWDRTPEQLSEMGLPYRAALNPLYQAAPATPQPPLLQRVDPPAANPAPKRGKAKHVAANIDWAARDQRNRDLGLRGEERVLQYEIAQLQQQGRADLAAQVKHVALQNAAAGYDIASFYPDGRAKFIEVKTTQGPADTPFYISANEVNVSSEYPDAYVLYRVYGLSEDADSVQFFELPGPVGQHCQLEAVSFRARVGSV</sequence>
<dbReference type="InterPro" id="IPR024975">
    <property type="entry name" value="NOV_C"/>
</dbReference>
<dbReference type="Pfam" id="PF13020">
    <property type="entry name" value="NOV_C"/>
    <property type="match status" value="1"/>
</dbReference>
<dbReference type="EMBL" id="JAQQLF010000032">
    <property type="protein sequence ID" value="MDC7719098.1"/>
    <property type="molecule type" value="Genomic_DNA"/>
</dbReference>
<evidence type="ECO:0000259" key="1">
    <source>
        <dbReference type="Pfam" id="PF11907"/>
    </source>
</evidence>
<name>A0ABT5J2L0_9NEIS</name>
<dbReference type="Pfam" id="PF11907">
    <property type="entry name" value="DUF3427"/>
    <property type="match status" value="1"/>
</dbReference>